<evidence type="ECO:0000313" key="2">
    <source>
        <dbReference type="Proteomes" id="UP000663836"/>
    </source>
</evidence>
<dbReference type="EMBL" id="CAJOBD010056488">
    <property type="protein sequence ID" value="CAF4368571.1"/>
    <property type="molecule type" value="Genomic_DNA"/>
</dbReference>
<reference evidence="1" key="1">
    <citation type="submission" date="2021-02" db="EMBL/GenBank/DDBJ databases">
        <authorList>
            <person name="Nowell W R."/>
        </authorList>
    </citation>
    <scope>NUCLEOTIDE SEQUENCE</scope>
</reference>
<organism evidence="1 2">
    <name type="scientific">Rotaria sordida</name>
    <dbReference type="NCBI Taxonomy" id="392033"/>
    <lineage>
        <taxon>Eukaryota</taxon>
        <taxon>Metazoa</taxon>
        <taxon>Spiralia</taxon>
        <taxon>Gnathifera</taxon>
        <taxon>Rotifera</taxon>
        <taxon>Eurotatoria</taxon>
        <taxon>Bdelloidea</taxon>
        <taxon>Philodinida</taxon>
        <taxon>Philodinidae</taxon>
        <taxon>Rotaria</taxon>
    </lineage>
</organism>
<evidence type="ECO:0000313" key="1">
    <source>
        <dbReference type="EMBL" id="CAF4368571.1"/>
    </source>
</evidence>
<dbReference type="Proteomes" id="UP000663836">
    <property type="component" value="Unassembled WGS sequence"/>
</dbReference>
<comment type="caution">
    <text evidence="1">The sequence shown here is derived from an EMBL/GenBank/DDBJ whole genome shotgun (WGS) entry which is preliminary data.</text>
</comment>
<name>A0A820M6E2_9BILA</name>
<gene>
    <name evidence="1" type="ORF">JBS370_LOCUS42460</name>
</gene>
<feature type="non-terminal residue" evidence="1">
    <location>
        <position position="1"/>
    </location>
</feature>
<sequence length="84" mass="9577">QPLSSLEDNTTITTTSSIDPTLIIAIRDILSNDERWIIPELKAVCQLAWAIILRARSHTLPDGKFIILIYSRHVSVPVLLIHWY</sequence>
<proteinExistence type="predicted"/>
<dbReference type="AlphaFoldDB" id="A0A820M6E2"/>
<protein>
    <submittedName>
        <fullName evidence="1">Uncharacterized protein</fullName>
    </submittedName>
</protein>
<accession>A0A820M6E2</accession>